<evidence type="ECO:0000256" key="1">
    <source>
        <dbReference type="ARBA" id="ARBA00022729"/>
    </source>
</evidence>
<dbReference type="AlphaFoldDB" id="A0AAD0W2X9"/>
<dbReference type="PANTHER" id="PTHR33376:SF5">
    <property type="entry name" value="EXTRACYTOPLASMIC SOLUTE RECEPTOR PROTEIN"/>
    <property type="match status" value="1"/>
</dbReference>
<protein>
    <submittedName>
        <fullName evidence="3">TRAP transporter substrate-binding protein DctP</fullName>
    </submittedName>
</protein>
<dbReference type="GO" id="GO:0055085">
    <property type="term" value="P:transmembrane transport"/>
    <property type="evidence" value="ECO:0007669"/>
    <property type="project" value="InterPro"/>
</dbReference>
<dbReference type="EMBL" id="CP031761">
    <property type="protein sequence ID" value="AXR01489.1"/>
    <property type="molecule type" value="Genomic_DNA"/>
</dbReference>
<accession>A0AAD0W2X9</accession>
<feature type="signal peptide" evidence="2">
    <location>
        <begin position="1"/>
        <end position="28"/>
    </location>
</feature>
<feature type="chain" id="PRO_5042212384" evidence="2">
    <location>
        <begin position="29"/>
        <end position="372"/>
    </location>
</feature>
<dbReference type="InterPro" id="IPR006311">
    <property type="entry name" value="TAT_signal"/>
</dbReference>
<dbReference type="InterPro" id="IPR038404">
    <property type="entry name" value="TRAP_DctP_sf"/>
</dbReference>
<evidence type="ECO:0000256" key="2">
    <source>
        <dbReference type="SAM" id="SignalP"/>
    </source>
</evidence>
<dbReference type="Pfam" id="PF03480">
    <property type="entry name" value="DctP"/>
    <property type="match status" value="1"/>
</dbReference>
<dbReference type="RefSeq" id="WP_117332845.1">
    <property type="nucleotide sequence ID" value="NZ_CP031759.1"/>
</dbReference>
<keyword evidence="1 2" id="KW-0732">Signal</keyword>
<dbReference type="Proteomes" id="UP000258102">
    <property type="component" value="Chromosome 1"/>
</dbReference>
<name>A0AAD0W2X9_PSEO7</name>
<sequence>MSKSRRQFLEASLAACLSASFPVSQALALNLLSEDELEHEVAKRSAALHILRLASPYPANQNDFIPHMHQEFKENVESMTRGKIYVDIHHSGALGSGRELMAAVTRGHVEAALISVSNLSRALPVLDILNIPFWASSNRAFLNLVCSPQWQSLVIEPIGEQGKLNILMHHLVGARTLTSTKQFNRLINLPEKLKGVVLRVPASKVLSHFYSMTLANVIDVPWAQVAKMARTKHIEVIDPSVVGLFAGPDLLKNEIGQVALLESVPDAWVTVANQHWLDGLPLRLKGEIEDASKQTFHTHVAQTEQLQKACERELVVLGAKLHHLSVDEKREWQLKFGHHNAQWNKVKRELLGSTRAFQQLVNATQMDFTRAC</sequence>
<reference evidence="3 4" key="1">
    <citation type="submission" date="2018-08" db="EMBL/GenBank/DDBJ databases">
        <title>Whole Genome Sequences of Two Pseudoalteromonas piscicida Strains, DE1-A and DE2-A, which Exhibit Strong Antibacterial Activity against Vibrio vulnificus.</title>
        <authorList>
            <person name="Richards G.P."/>
            <person name="Needleman D.S."/>
            <person name="Watson M.A."/>
            <person name="Polson S.W."/>
        </authorList>
    </citation>
    <scope>NUCLEOTIDE SEQUENCE [LARGE SCALE GENOMIC DNA]</scope>
    <source>
        <strain evidence="3 4">DE2-A</strain>
    </source>
</reference>
<dbReference type="PANTHER" id="PTHR33376">
    <property type="match status" value="1"/>
</dbReference>
<dbReference type="PROSITE" id="PS51318">
    <property type="entry name" value="TAT"/>
    <property type="match status" value="1"/>
</dbReference>
<proteinExistence type="predicted"/>
<gene>
    <name evidence="3" type="ORF">D0511_04940</name>
</gene>
<dbReference type="NCBIfam" id="NF037995">
    <property type="entry name" value="TRAP_S1"/>
    <property type="match status" value="1"/>
</dbReference>
<evidence type="ECO:0000313" key="4">
    <source>
        <dbReference type="Proteomes" id="UP000258102"/>
    </source>
</evidence>
<organism evidence="3 4">
    <name type="scientific">Pseudoalteromonas piscicida</name>
    <dbReference type="NCBI Taxonomy" id="43662"/>
    <lineage>
        <taxon>Bacteria</taxon>
        <taxon>Pseudomonadati</taxon>
        <taxon>Pseudomonadota</taxon>
        <taxon>Gammaproteobacteria</taxon>
        <taxon>Alteromonadales</taxon>
        <taxon>Pseudoalteromonadaceae</taxon>
        <taxon>Pseudoalteromonas</taxon>
    </lineage>
</organism>
<evidence type="ECO:0000313" key="3">
    <source>
        <dbReference type="EMBL" id="AXR01489.1"/>
    </source>
</evidence>
<dbReference type="InterPro" id="IPR018389">
    <property type="entry name" value="DctP_fam"/>
</dbReference>
<dbReference type="Gene3D" id="3.40.190.170">
    <property type="entry name" value="Bacterial extracellular solute-binding protein, family 7"/>
    <property type="match status" value="1"/>
</dbReference>